<comment type="subcellular location">
    <subcellularLocation>
        <location evidence="1">Cell membrane</location>
        <topology evidence="1">Multi-pass membrane protein</topology>
    </subcellularLocation>
</comment>
<feature type="transmembrane region" description="Helical" evidence="9">
    <location>
        <begin position="305"/>
        <end position="326"/>
    </location>
</feature>
<dbReference type="Gene3D" id="3.40.50.1110">
    <property type="entry name" value="SGNH hydrolase"/>
    <property type="match status" value="1"/>
</dbReference>
<proteinExistence type="predicted"/>
<feature type="transmembrane region" description="Helical" evidence="9">
    <location>
        <begin position="371"/>
        <end position="388"/>
    </location>
</feature>
<keyword evidence="7 12" id="KW-0012">Acyltransferase</keyword>
<accession>A0ABM7JP00</accession>
<evidence type="ECO:0000256" key="6">
    <source>
        <dbReference type="ARBA" id="ARBA00023136"/>
    </source>
</evidence>
<evidence type="ECO:0000313" key="13">
    <source>
        <dbReference type="Proteomes" id="UP000465812"/>
    </source>
</evidence>
<dbReference type="InterPro" id="IPR050879">
    <property type="entry name" value="Acyltransferase_3"/>
</dbReference>
<feature type="transmembrane region" description="Helical" evidence="9">
    <location>
        <begin position="347"/>
        <end position="365"/>
    </location>
</feature>
<feature type="domain" description="Acyltransferase 3" evidence="10">
    <location>
        <begin position="47"/>
        <end position="388"/>
    </location>
</feature>
<reference evidence="12 13" key="1">
    <citation type="journal article" date="2019" name="Emerg. Microbes Infect.">
        <title>Comprehensive subspecies identification of 175 nontuberculous mycobacteria species based on 7547 genomic profiles.</title>
        <authorList>
            <person name="Matsumoto Y."/>
            <person name="Kinjo T."/>
            <person name="Motooka D."/>
            <person name="Nabeya D."/>
            <person name="Jung N."/>
            <person name="Uechi K."/>
            <person name="Horii T."/>
            <person name="Iida T."/>
            <person name="Fujita J."/>
            <person name="Nakamura S."/>
        </authorList>
    </citation>
    <scope>NUCLEOTIDE SEQUENCE [LARGE SCALE GENOMIC DNA]</scope>
    <source>
        <strain evidence="12 13">JCM 18113</strain>
    </source>
</reference>
<evidence type="ECO:0000256" key="2">
    <source>
        <dbReference type="ARBA" id="ARBA00022475"/>
    </source>
</evidence>
<sequence>MASTDDDTYEQAPPLTAATQSPAIESGSVAGDAAAGDQRPQKGFRPDIEGLRAVAVLAVVLFHCSAPGVGGGFVGVDVFFVISGFLITGMLWREASTAGTVRLLRFYGARARRLLPASATVGVVTAIASAVLLSPLEVKDVIRDGIASALYVGNYRFALQGIDYFHISNLSLSPFQHYWSLGVEEQFYILWPALIIGTAWLIRRSRQRAGAAHAASSVTPYVVTLALVAAVSFAMSWVTTQTAPPVAFFSLHTRAWELAMGGLVALTTARWRRLPAFPAVIVGWVGLALILFACNQLDGTTPYPGSAALLPVLGTTLVIGAGCAAASRGCGRVLALRPMRAIGRLSYSWYLWHWPVLLLATPLLGRPLGPIDGLAAVLVSLGLAVLTLRLIENPFRYAASFRQSAGRSLALGGVATAVAVCVGVVLLMVIPTPVGHGPAAPALRLTAGPPPTGRNIEPYDAAVQQVFAQVQAAVSASVNLRAVPSNLDPSLVGATHEKAPAGLENCLRNLLEVDQPECATGDTASKTTVALVGDSNAYSWSPAFQQVASERHWRLEVLTKGACPMLDLPIQIFGQRNYTECEQWRSRIIARLRSEHPRLVVLGMLRHGGTGSPPYGPAWTDSLKRLVEQLRETGADVLVVGPTPDLHSKVPDCLSVHLDDATACSSARSTAVNQTGIAAESTASIAGGGQYAEVTELFCAANRCPPIVGNTLVYEDEFHLTPEYARLMAPAMGALADRTLALG</sequence>
<feature type="transmembrane region" description="Helical" evidence="9">
    <location>
        <begin position="247"/>
        <end position="267"/>
    </location>
</feature>
<evidence type="ECO:0000259" key="10">
    <source>
        <dbReference type="Pfam" id="PF01757"/>
    </source>
</evidence>
<evidence type="ECO:0000313" key="12">
    <source>
        <dbReference type="EMBL" id="BBY36619.1"/>
    </source>
</evidence>
<dbReference type="PANTHER" id="PTHR23028:SF53">
    <property type="entry name" value="ACYL_TRANSF_3 DOMAIN-CONTAINING PROTEIN"/>
    <property type="match status" value="1"/>
</dbReference>
<dbReference type="Proteomes" id="UP000465812">
    <property type="component" value="Chromosome"/>
</dbReference>
<dbReference type="SUPFAM" id="SSF52266">
    <property type="entry name" value="SGNH hydrolase"/>
    <property type="match status" value="1"/>
</dbReference>
<dbReference type="Pfam" id="PF01757">
    <property type="entry name" value="Acyl_transf_3"/>
    <property type="match status" value="1"/>
</dbReference>
<feature type="domain" description="SGNH" evidence="11">
    <location>
        <begin position="514"/>
        <end position="732"/>
    </location>
</feature>
<gene>
    <name evidence="12" type="ORF">MMAN_07530</name>
</gene>
<feature type="region of interest" description="Disordered" evidence="8">
    <location>
        <begin position="1"/>
        <end position="41"/>
    </location>
</feature>
<evidence type="ECO:0000256" key="4">
    <source>
        <dbReference type="ARBA" id="ARBA00022692"/>
    </source>
</evidence>
<dbReference type="PANTHER" id="PTHR23028">
    <property type="entry name" value="ACETYLTRANSFERASE"/>
    <property type="match status" value="1"/>
</dbReference>
<keyword evidence="4 9" id="KW-0812">Transmembrane</keyword>
<evidence type="ECO:0000256" key="5">
    <source>
        <dbReference type="ARBA" id="ARBA00022989"/>
    </source>
</evidence>
<dbReference type="RefSeq" id="WP_083097578.1">
    <property type="nucleotide sequence ID" value="NZ_AP022590.1"/>
</dbReference>
<feature type="transmembrane region" description="Helical" evidence="9">
    <location>
        <begin position="74"/>
        <end position="93"/>
    </location>
</feature>
<protein>
    <submittedName>
        <fullName evidence="12">Acyltransferase</fullName>
    </submittedName>
</protein>
<feature type="transmembrane region" description="Helical" evidence="9">
    <location>
        <begin position="274"/>
        <end position="293"/>
    </location>
</feature>
<keyword evidence="13" id="KW-1185">Reference proteome</keyword>
<keyword evidence="3" id="KW-0808">Transferase</keyword>
<dbReference type="EMBL" id="AP022590">
    <property type="protein sequence ID" value="BBY36619.1"/>
    <property type="molecule type" value="Genomic_DNA"/>
</dbReference>
<dbReference type="Pfam" id="PF19040">
    <property type="entry name" value="SGNH"/>
    <property type="match status" value="1"/>
</dbReference>
<organism evidence="12 13">
    <name type="scientific">Mycobacterium mantenii</name>
    <dbReference type="NCBI Taxonomy" id="560555"/>
    <lineage>
        <taxon>Bacteria</taxon>
        <taxon>Bacillati</taxon>
        <taxon>Actinomycetota</taxon>
        <taxon>Actinomycetes</taxon>
        <taxon>Mycobacteriales</taxon>
        <taxon>Mycobacteriaceae</taxon>
        <taxon>Mycobacterium</taxon>
        <taxon>Mycobacterium avium complex (MAC)</taxon>
    </lineage>
</organism>
<dbReference type="GO" id="GO:0016746">
    <property type="term" value="F:acyltransferase activity"/>
    <property type="evidence" value="ECO:0007669"/>
    <property type="project" value="UniProtKB-KW"/>
</dbReference>
<dbReference type="InterPro" id="IPR043968">
    <property type="entry name" value="SGNH"/>
</dbReference>
<evidence type="ECO:0000256" key="9">
    <source>
        <dbReference type="SAM" id="Phobius"/>
    </source>
</evidence>
<evidence type="ECO:0000256" key="7">
    <source>
        <dbReference type="ARBA" id="ARBA00023315"/>
    </source>
</evidence>
<feature type="transmembrane region" description="Helical" evidence="9">
    <location>
        <begin position="186"/>
        <end position="202"/>
    </location>
</feature>
<keyword evidence="6 9" id="KW-0472">Membrane</keyword>
<keyword evidence="5 9" id="KW-1133">Transmembrane helix</keyword>
<feature type="transmembrane region" description="Helical" evidence="9">
    <location>
        <begin position="214"/>
        <end position="235"/>
    </location>
</feature>
<dbReference type="InterPro" id="IPR002656">
    <property type="entry name" value="Acyl_transf_3_dom"/>
</dbReference>
<evidence type="ECO:0000259" key="11">
    <source>
        <dbReference type="Pfam" id="PF19040"/>
    </source>
</evidence>
<keyword evidence="2" id="KW-1003">Cell membrane</keyword>
<evidence type="ECO:0000256" key="1">
    <source>
        <dbReference type="ARBA" id="ARBA00004651"/>
    </source>
</evidence>
<name>A0ABM7JP00_MYCNT</name>
<feature type="transmembrane region" description="Helical" evidence="9">
    <location>
        <begin position="114"/>
        <end position="133"/>
    </location>
</feature>
<evidence type="ECO:0000256" key="3">
    <source>
        <dbReference type="ARBA" id="ARBA00022679"/>
    </source>
</evidence>
<evidence type="ECO:0000256" key="8">
    <source>
        <dbReference type="SAM" id="MobiDB-lite"/>
    </source>
</evidence>
<dbReference type="InterPro" id="IPR036514">
    <property type="entry name" value="SGNH_hydro_sf"/>
</dbReference>
<feature type="transmembrane region" description="Helical" evidence="9">
    <location>
        <begin position="409"/>
        <end position="430"/>
    </location>
</feature>